<reference evidence="1 2" key="1">
    <citation type="submission" date="2019-03" db="EMBL/GenBank/DDBJ databases">
        <title>Single cell metagenomics reveals metabolic interactions within the superorganism composed of flagellate Streblomastix strix and complex community of Bacteroidetes bacteria on its surface.</title>
        <authorList>
            <person name="Treitli S.C."/>
            <person name="Kolisko M."/>
            <person name="Husnik F."/>
            <person name="Keeling P."/>
            <person name="Hampl V."/>
        </authorList>
    </citation>
    <scope>NUCLEOTIDE SEQUENCE [LARGE SCALE GENOMIC DNA]</scope>
    <source>
        <strain evidence="1">ST1C</strain>
    </source>
</reference>
<accession>A0A5J4WFT4</accession>
<dbReference type="Gene3D" id="1.25.10.10">
    <property type="entry name" value="Leucine-rich Repeat Variant"/>
    <property type="match status" value="1"/>
</dbReference>
<protein>
    <submittedName>
        <fullName evidence="1">Uncharacterized protein</fullName>
    </submittedName>
</protein>
<evidence type="ECO:0000313" key="2">
    <source>
        <dbReference type="Proteomes" id="UP000324800"/>
    </source>
</evidence>
<dbReference type="InterPro" id="IPR011989">
    <property type="entry name" value="ARM-like"/>
</dbReference>
<dbReference type="SUPFAM" id="SSF48371">
    <property type="entry name" value="ARM repeat"/>
    <property type="match status" value="1"/>
</dbReference>
<gene>
    <name evidence="1" type="ORF">EZS28_011097</name>
</gene>
<sequence length="83" mass="9261">MEEESIRTSKATSDEINSTNCSANILQLATALRSPDKNIQIPALKHILNIVVYEAESIEAVYENDIVNILNKLLNSIQEGEIY</sequence>
<feature type="non-terminal residue" evidence="1">
    <location>
        <position position="83"/>
    </location>
</feature>
<dbReference type="AlphaFoldDB" id="A0A5J4WFT4"/>
<dbReference type="InterPro" id="IPR016024">
    <property type="entry name" value="ARM-type_fold"/>
</dbReference>
<name>A0A5J4WFT4_9EUKA</name>
<evidence type="ECO:0000313" key="1">
    <source>
        <dbReference type="EMBL" id="KAA6393372.1"/>
    </source>
</evidence>
<dbReference type="Proteomes" id="UP000324800">
    <property type="component" value="Unassembled WGS sequence"/>
</dbReference>
<comment type="caution">
    <text evidence="1">The sequence shown here is derived from an EMBL/GenBank/DDBJ whole genome shotgun (WGS) entry which is preliminary data.</text>
</comment>
<dbReference type="EMBL" id="SNRW01002251">
    <property type="protein sequence ID" value="KAA6393372.1"/>
    <property type="molecule type" value="Genomic_DNA"/>
</dbReference>
<organism evidence="1 2">
    <name type="scientific">Streblomastix strix</name>
    <dbReference type="NCBI Taxonomy" id="222440"/>
    <lineage>
        <taxon>Eukaryota</taxon>
        <taxon>Metamonada</taxon>
        <taxon>Preaxostyla</taxon>
        <taxon>Oxymonadida</taxon>
        <taxon>Streblomastigidae</taxon>
        <taxon>Streblomastix</taxon>
    </lineage>
</organism>
<proteinExistence type="predicted"/>